<dbReference type="GO" id="GO:0005524">
    <property type="term" value="F:ATP binding"/>
    <property type="evidence" value="ECO:0007669"/>
    <property type="project" value="UniProtKB-KW"/>
</dbReference>
<dbReference type="Proteomes" id="UP000008983">
    <property type="component" value="Unassembled WGS sequence"/>
</dbReference>
<dbReference type="Gene3D" id="3.40.50.300">
    <property type="entry name" value="P-loop containing nucleotide triphosphate hydrolases"/>
    <property type="match status" value="2"/>
</dbReference>
<dbReference type="PANTHER" id="PTHR19211">
    <property type="entry name" value="ATP-BINDING TRANSPORT PROTEIN-RELATED"/>
    <property type="match status" value="1"/>
</dbReference>
<keyword evidence="2" id="KW-0547">Nucleotide-binding</keyword>
<feature type="domain" description="ABC transporter" evidence="5">
    <location>
        <begin position="527"/>
        <end position="739"/>
    </location>
</feature>
<dbReference type="GO" id="GO:0016887">
    <property type="term" value="F:ATP hydrolysis activity"/>
    <property type="evidence" value="ECO:0007669"/>
    <property type="project" value="InterPro"/>
</dbReference>
<dbReference type="InterPro" id="IPR032781">
    <property type="entry name" value="ABC_tran_Xtn"/>
</dbReference>
<reference evidence="6 7" key="1">
    <citation type="submission" date="2011-07" db="EMBL/GenBank/DDBJ databases">
        <authorList>
            <person name="Coyne R."/>
            <person name="Brami D."/>
            <person name="Johnson J."/>
            <person name="Hostetler J."/>
            <person name="Hannick L."/>
            <person name="Clark T."/>
            <person name="Cassidy-Hanley D."/>
            <person name="Inman J."/>
        </authorList>
    </citation>
    <scope>NUCLEOTIDE SEQUENCE [LARGE SCALE GENOMIC DNA]</scope>
    <source>
        <strain evidence="6 7">G5</strain>
    </source>
</reference>
<dbReference type="InterPro" id="IPR003439">
    <property type="entry name" value="ABC_transporter-like_ATP-bd"/>
</dbReference>
<dbReference type="PANTHER" id="PTHR19211:SF117">
    <property type="entry name" value="ATP-BINDING CASSETTE SUB-FAMILY F MEMBER 3"/>
    <property type="match status" value="1"/>
</dbReference>
<keyword evidence="4" id="KW-0175">Coiled coil</keyword>
<dbReference type="OrthoDB" id="2110130at2759"/>
<feature type="domain" description="ABC transporter" evidence="5">
    <location>
        <begin position="204"/>
        <end position="461"/>
    </location>
</feature>
<dbReference type="InterPro" id="IPR003593">
    <property type="entry name" value="AAA+_ATPase"/>
</dbReference>
<dbReference type="Pfam" id="PF00005">
    <property type="entry name" value="ABC_tran"/>
    <property type="match status" value="2"/>
</dbReference>
<dbReference type="SMART" id="SM00382">
    <property type="entry name" value="AAA"/>
    <property type="match status" value="2"/>
</dbReference>
<dbReference type="AlphaFoldDB" id="G0QN21"/>
<dbReference type="SUPFAM" id="SSF52540">
    <property type="entry name" value="P-loop containing nucleoside triphosphate hydrolases"/>
    <property type="match status" value="2"/>
</dbReference>
<dbReference type="STRING" id="857967.G0QN21"/>
<evidence type="ECO:0000259" key="5">
    <source>
        <dbReference type="PROSITE" id="PS50893"/>
    </source>
</evidence>
<dbReference type="Pfam" id="PF12848">
    <property type="entry name" value="ABC_tran_Xtn"/>
    <property type="match status" value="1"/>
</dbReference>
<dbReference type="OMA" id="CTHIADI"/>
<keyword evidence="3" id="KW-0067">ATP-binding</keyword>
<evidence type="ECO:0000256" key="1">
    <source>
        <dbReference type="ARBA" id="ARBA00022737"/>
    </source>
</evidence>
<accession>G0QN21</accession>
<evidence type="ECO:0000256" key="4">
    <source>
        <dbReference type="SAM" id="Coils"/>
    </source>
</evidence>
<dbReference type="FunFam" id="3.40.50.300:FF:000104">
    <property type="entry name" value="ATP-binding cassette sub-family F member 3"/>
    <property type="match status" value="1"/>
</dbReference>
<protein>
    <recommendedName>
        <fullName evidence="5">ABC transporter domain-containing protein</fullName>
    </recommendedName>
</protein>
<dbReference type="PROSITE" id="PS50893">
    <property type="entry name" value="ABC_TRANSPORTER_2"/>
    <property type="match status" value="2"/>
</dbReference>
<organism evidence="6 7">
    <name type="scientific">Ichthyophthirius multifiliis</name>
    <name type="common">White spot disease agent</name>
    <name type="synonym">Ich</name>
    <dbReference type="NCBI Taxonomy" id="5932"/>
    <lineage>
        <taxon>Eukaryota</taxon>
        <taxon>Sar</taxon>
        <taxon>Alveolata</taxon>
        <taxon>Ciliophora</taxon>
        <taxon>Intramacronucleata</taxon>
        <taxon>Oligohymenophorea</taxon>
        <taxon>Hymenostomatida</taxon>
        <taxon>Ophryoglenina</taxon>
        <taxon>Ichthyophthirius</taxon>
    </lineage>
</organism>
<evidence type="ECO:0000256" key="3">
    <source>
        <dbReference type="ARBA" id="ARBA00022840"/>
    </source>
</evidence>
<feature type="coiled-coil region" evidence="4">
    <location>
        <begin position="148"/>
        <end position="185"/>
    </location>
</feature>
<name>G0QN21_ICHMU</name>
<keyword evidence="1" id="KW-0677">Repeat</keyword>
<evidence type="ECO:0000313" key="6">
    <source>
        <dbReference type="EMBL" id="EGR33384.1"/>
    </source>
</evidence>
<dbReference type="FunFam" id="3.40.50.300:FF:000011">
    <property type="entry name" value="Putative ABC transporter ATP-binding component"/>
    <property type="match status" value="1"/>
</dbReference>
<proteinExistence type="predicted"/>
<gene>
    <name evidence="6" type="ORF">IMG5_054740</name>
</gene>
<evidence type="ECO:0000256" key="2">
    <source>
        <dbReference type="ARBA" id="ARBA00022741"/>
    </source>
</evidence>
<dbReference type="InParanoid" id="G0QN21"/>
<dbReference type="InterPro" id="IPR027417">
    <property type="entry name" value="P-loop_NTPase"/>
</dbReference>
<dbReference type="eggNOG" id="KOG0062">
    <property type="taxonomic scope" value="Eukaryota"/>
</dbReference>
<dbReference type="PROSITE" id="PS00211">
    <property type="entry name" value="ABC_TRANSPORTER_1"/>
    <property type="match status" value="2"/>
</dbReference>
<dbReference type="RefSeq" id="XP_004037370.1">
    <property type="nucleotide sequence ID" value="XM_004037322.1"/>
</dbReference>
<dbReference type="CDD" id="cd03221">
    <property type="entry name" value="ABCF_EF-3"/>
    <property type="match status" value="2"/>
</dbReference>
<dbReference type="InterPro" id="IPR050611">
    <property type="entry name" value="ABCF"/>
</dbReference>
<dbReference type="GeneID" id="14909563"/>
<dbReference type="EMBL" id="GL983460">
    <property type="protein sequence ID" value="EGR33384.1"/>
    <property type="molecule type" value="Genomic_DNA"/>
</dbReference>
<sequence>MSRHENLIRISQVNLQDQGNIKEATQIVSKFLKQSNLPEFFYEHIAGIIIEECPTTSQDLYEFIGDFIHNGNYVNKQQALKICNELHEILLQSQIIKKENKFNLTAEKLDAPVTLNQVELIKEVDLHNHGYDDAFRGTKGGANTNEELTHEELKMKLLKREEEALKKKKQLFERYQKDMNETEKKLPPVQVRHHRNSEAKTLDLQLDNVNVIIGGRALLEDAKLRLTYGRKYGLIGRNGIGKTCFMNALARSEFDGMPKHLQILLVEQETKASYKSPLQHVKKIKKKLKQKIQVLETDIERESLLNEEQQLLKEKDNLKSASRLSQIYERLEQIDAHMAESKAAAILGGLGFSQQMMRNATSQLSGGWRMRVSLARALFVQPDVLLLDEPTNHLDLDAVMWLEDYIINCNMTIVVVSHAREFLNVTCTDIIHFFEQKLIYYKGNYDQFEKTRYEKNSLQRKKFEANQAKVAHMQEFIDKFRYNAKRASLVQSRIKAIGKMENIEDVIEDPSCVFIFPTPEKLRPPLLRIEDGAFGYSKDQVILKGINFAVDCDSRVAIVGANGAGKSTLLKLLVGSLQLTEGNQYRSGKLRCSMFTQHHLDQLDLTLSPLEQISRDYVGSTQEAYRQHLGSFGITGNMALRPNYLLSGGQKSRVAFALAVYQNPHILILDEPTNHLDIDAVNALIIALNNYQGGVLIVSHDQHLISTVCDQIWYVKSGRIKKFNGDFSDYRTALVANTL</sequence>
<dbReference type="FunCoup" id="G0QN21">
    <property type="interactions" value="369"/>
</dbReference>
<dbReference type="InterPro" id="IPR017871">
    <property type="entry name" value="ABC_transporter-like_CS"/>
</dbReference>
<feature type="coiled-coil region" evidence="4">
    <location>
        <begin position="278"/>
        <end position="324"/>
    </location>
</feature>
<keyword evidence="7" id="KW-1185">Reference proteome</keyword>
<evidence type="ECO:0000313" key="7">
    <source>
        <dbReference type="Proteomes" id="UP000008983"/>
    </source>
</evidence>